<gene>
    <name evidence="1" type="ORF">C1SCF055_LOCUS20701</name>
</gene>
<accession>A0A9P1CNB4</accession>
<evidence type="ECO:0000313" key="1">
    <source>
        <dbReference type="EMBL" id="CAI3994018.1"/>
    </source>
</evidence>
<reference evidence="2" key="2">
    <citation type="submission" date="2024-04" db="EMBL/GenBank/DDBJ databases">
        <authorList>
            <person name="Chen Y."/>
            <person name="Shah S."/>
            <person name="Dougan E. K."/>
            <person name="Thang M."/>
            <person name="Chan C."/>
        </authorList>
    </citation>
    <scope>NUCLEOTIDE SEQUENCE [LARGE SCALE GENOMIC DNA]</scope>
</reference>
<proteinExistence type="predicted"/>
<dbReference type="Proteomes" id="UP001152797">
    <property type="component" value="Unassembled WGS sequence"/>
</dbReference>
<protein>
    <submittedName>
        <fullName evidence="1">Uncharacterized protein</fullName>
    </submittedName>
</protein>
<dbReference type="EMBL" id="CAMXCT010001900">
    <property type="protein sequence ID" value="CAI3994018.1"/>
    <property type="molecule type" value="Genomic_DNA"/>
</dbReference>
<keyword evidence="3" id="KW-1185">Reference proteome</keyword>
<organism evidence="1">
    <name type="scientific">Cladocopium goreaui</name>
    <dbReference type="NCBI Taxonomy" id="2562237"/>
    <lineage>
        <taxon>Eukaryota</taxon>
        <taxon>Sar</taxon>
        <taxon>Alveolata</taxon>
        <taxon>Dinophyceae</taxon>
        <taxon>Suessiales</taxon>
        <taxon>Symbiodiniaceae</taxon>
        <taxon>Cladocopium</taxon>
    </lineage>
</organism>
<dbReference type="OrthoDB" id="437195at2759"/>
<dbReference type="AlphaFoldDB" id="A0A9P1CNB4"/>
<dbReference type="EMBL" id="CAMXCT020001900">
    <property type="protein sequence ID" value="CAL1147393.1"/>
    <property type="molecule type" value="Genomic_DNA"/>
</dbReference>
<evidence type="ECO:0000313" key="2">
    <source>
        <dbReference type="EMBL" id="CAL1147393.1"/>
    </source>
</evidence>
<sequence>MADVEQAVDKLLDVSESGRQLLRLLVRKSMRICPEERHRFQTLGAELAKEDRKWAAGVLTQLLGQAFHDSQKNLRMTCQKAAEEAEKFQSFTKDRTKELQDAKEGFSGAIAAFRSAKTAFLQDNKILQSKRKALDEVEEELNRHRSKLAEVAGCKEELQLAVERRMPAILEGSSDFLSHAEAVLQLIGRIKLEDSLKDAASSSLKMTPEKRGPFDKATLEQLSGALSKLLEAIPSAEAERLAVQDAEAAREIASEAFADARHSQARSAHCLRLAEIEVREAQSAEGLATESLNDAEQELAKSEGQLKAAGGILKAFEEGPMTSLEVLDRPGPGFDAWISFWSLSICLLW</sequence>
<reference evidence="1" key="1">
    <citation type="submission" date="2022-10" db="EMBL/GenBank/DDBJ databases">
        <authorList>
            <person name="Chen Y."/>
            <person name="Dougan E. K."/>
            <person name="Chan C."/>
            <person name="Rhodes N."/>
            <person name="Thang M."/>
        </authorList>
    </citation>
    <scope>NUCLEOTIDE SEQUENCE</scope>
</reference>
<comment type="caution">
    <text evidence="1">The sequence shown here is derived from an EMBL/GenBank/DDBJ whole genome shotgun (WGS) entry which is preliminary data.</text>
</comment>
<evidence type="ECO:0000313" key="3">
    <source>
        <dbReference type="Proteomes" id="UP001152797"/>
    </source>
</evidence>
<name>A0A9P1CNB4_9DINO</name>
<dbReference type="EMBL" id="CAMXCT030001900">
    <property type="protein sequence ID" value="CAL4781330.1"/>
    <property type="molecule type" value="Genomic_DNA"/>
</dbReference>